<dbReference type="Pfam" id="PF13103">
    <property type="entry name" value="TonB_2"/>
    <property type="match status" value="1"/>
</dbReference>
<dbReference type="Proteomes" id="UP001484239">
    <property type="component" value="Unassembled WGS sequence"/>
</dbReference>
<feature type="compositionally biased region" description="Pro residues" evidence="1">
    <location>
        <begin position="74"/>
        <end position="88"/>
    </location>
</feature>
<name>A0ABU9E9B3_9BACT</name>
<protein>
    <submittedName>
        <fullName evidence="2">TonB C-terminal domain-containing protein</fullName>
    </submittedName>
</protein>
<keyword evidence="3" id="KW-1185">Reference proteome</keyword>
<reference evidence="2 3" key="1">
    <citation type="submission" date="2024-02" db="EMBL/GenBank/DDBJ databases">
        <title>A novel Gemmatimonadota bacterium.</title>
        <authorList>
            <person name="Du Z.-J."/>
            <person name="Ye Y.-Q."/>
        </authorList>
    </citation>
    <scope>NUCLEOTIDE SEQUENCE [LARGE SCALE GENOMIC DNA]</scope>
    <source>
        <strain evidence="2 3">DH-20</strain>
    </source>
</reference>
<feature type="compositionally biased region" description="Acidic residues" evidence="1">
    <location>
        <begin position="103"/>
        <end position="116"/>
    </location>
</feature>
<gene>
    <name evidence="2" type="ORF">WI372_06630</name>
</gene>
<proteinExistence type="predicted"/>
<evidence type="ECO:0000256" key="1">
    <source>
        <dbReference type="SAM" id="MobiDB-lite"/>
    </source>
</evidence>
<dbReference type="RefSeq" id="WP_405280016.1">
    <property type="nucleotide sequence ID" value="NZ_CP144380.1"/>
</dbReference>
<feature type="compositionally biased region" description="Acidic residues" evidence="1">
    <location>
        <begin position="137"/>
        <end position="146"/>
    </location>
</feature>
<evidence type="ECO:0000313" key="2">
    <source>
        <dbReference type="EMBL" id="MEK9500647.1"/>
    </source>
</evidence>
<comment type="caution">
    <text evidence="2">The sequence shown here is derived from an EMBL/GenBank/DDBJ whole genome shotgun (WGS) entry which is preliminary data.</text>
</comment>
<sequence>MDFELRSDRGRLPRSGLVVSGVLHLAVLVALLLAPALRQQPLQFETFELELVATSPEPVPLPPVTEDLVIETPDPSPPSPPDEVPPPDPRPDPDETPPPPDDPVVDDPEPEPEPEPVEPPVEDPPTTTSDDPPPEIPVDEAPEEETGSNVTVRMEGLKRDFPVYYANIVQQIQNCWRPPPGNSRWRVVLYFEIENDGTVKVVRPVERSGSSAFDLSAIGAVADCAGRGRFGPLPDEMPFEILPVQFTFEPRGIGGG</sequence>
<feature type="region of interest" description="Disordered" evidence="1">
    <location>
        <begin position="56"/>
        <end position="150"/>
    </location>
</feature>
<dbReference type="EMBL" id="JBBHLI010000003">
    <property type="protein sequence ID" value="MEK9500647.1"/>
    <property type="molecule type" value="Genomic_DNA"/>
</dbReference>
<dbReference type="Gene3D" id="3.30.1150.10">
    <property type="match status" value="1"/>
</dbReference>
<dbReference type="SUPFAM" id="SSF74653">
    <property type="entry name" value="TolA/TonB C-terminal domain"/>
    <property type="match status" value="1"/>
</dbReference>
<evidence type="ECO:0000313" key="3">
    <source>
        <dbReference type="Proteomes" id="UP001484239"/>
    </source>
</evidence>
<accession>A0ABU9E9B3</accession>
<organism evidence="2 3">
    <name type="scientific">Gaopeijia maritima</name>
    <dbReference type="NCBI Taxonomy" id="3119007"/>
    <lineage>
        <taxon>Bacteria</taxon>
        <taxon>Pseudomonadati</taxon>
        <taxon>Gemmatimonadota</taxon>
        <taxon>Longimicrobiia</taxon>
        <taxon>Gaopeijiales</taxon>
        <taxon>Gaopeijiaceae</taxon>
        <taxon>Gaopeijia</taxon>
    </lineage>
</organism>